<dbReference type="PANTHER" id="PTHR44688">
    <property type="entry name" value="DNA-BINDING TRANSCRIPTIONAL ACTIVATOR DEVR_DOSR"/>
    <property type="match status" value="1"/>
</dbReference>
<dbReference type="AlphaFoldDB" id="A0A1U7IQR7"/>
<feature type="domain" description="M protein trans-acting positive regulator (MGA) HTH" evidence="2">
    <location>
        <begin position="158"/>
        <end position="190"/>
    </location>
</feature>
<dbReference type="GO" id="GO:0006355">
    <property type="term" value="P:regulation of DNA-templated transcription"/>
    <property type="evidence" value="ECO:0007669"/>
    <property type="project" value="InterPro"/>
</dbReference>
<protein>
    <submittedName>
        <fullName evidence="3">LuxR family transcriptional regulator</fullName>
    </submittedName>
</protein>
<evidence type="ECO:0000313" key="4">
    <source>
        <dbReference type="Proteomes" id="UP000185860"/>
    </source>
</evidence>
<reference evidence="3 4" key="1">
    <citation type="submission" date="2016-11" db="EMBL/GenBank/DDBJ databases">
        <title>Draft Genome Sequences of Nine Cyanobacterial Strains from Diverse Habitats.</title>
        <authorList>
            <person name="Zhu T."/>
            <person name="Hou S."/>
            <person name="Lu X."/>
            <person name="Hess W.R."/>
        </authorList>
    </citation>
    <scope>NUCLEOTIDE SEQUENCE [LARGE SCALE GENOMIC DNA]</scope>
    <source>
        <strain evidence="3 4">IAM M-71</strain>
    </source>
</reference>
<accession>A0A1U7IQR7</accession>
<dbReference type="InterPro" id="IPR036388">
    <property type="entry name" value="WH-like_DNA-bd_sf"/>
</dbReference>
<dbReference type="Gene3D" id="1.10.10.10">
    <property type="entry name" value="Winged helix-like DNA-binding domain superfamily/Winged helix DNA-binding domain"/>
    <property type="match status" value="1"/>
</dbReference>
<organism evidence="3 4">
    <name type="scientific">[Phormidium ambiguum] IAM M-71</name>
    <dbReference type="NCBI Taxonomy" id="454136"/>
    <lineage>
        <taxon>Bacteria</taxon>
        <taxon>Bacillati</taxon>
        <taxon>Cyanobacteriota</taxon>
        <taxon>Cyanophyceae</taxon>
        <taxon>Oscillatoriophycideae</taxon>
        <taxon>Aerosakkonematales</taxon>
        <taxon>Aerosakkonemataceae</taxon>
        <taxon>Floridanema</taxon>
    </lineage>
</organism>
<dbReference type="GO" id="GO:0003677">
    <property type="term" value="F:DNA binding"/>
    <property type="evidence" value="ECO:0007669"/>
    <property type="project" value="UniProtKB-KW"/>
</dbReference>
<dbReference type="Proteomes" id="UP000185860">
    <property type="component" value="Unassembled WGS sequence"/>
</dbReference>
<keyword evidence="1" id="KW-0238">DNA-binding</keyword>
<dbReference type="Pfam" id="PF08280">
    <property type="entry name" value="HTH_Mga"/>
    <property type="match status" value="1"/>
</dbReference>
<evidence type="ECO:0000313" key="3">
    <source>
        <dbReference type="EMBL" id="OKH39706.1"/>
    </source>
</evidence>
<dbReference type="InterPro" id="IPR016032">
    <property type="entry name" value="Sig_transdc_resp-reg_C-effctor"/>
</dbReference>
<evidence type="ECO:0000256" key="1">
    <source>
        <dbReference type="ARBA" id="ARBA00023125"/>
    </source>
</evidence>
<name>A0A1U7IQR7_9CYAN</name>
<comment type="caution">
    <text evidence="3">The sequence shown here is derived from an EMBL/GenBank/DDBJ whole genome shotgun (WGS) entry which is preliminary data.</text>
</comment>
<dbReference type="EMBL" id="MRCE01000004">
    <property type="protein sequence ID" value="OKH39706.1"/>
    <property type="molecule type" value="Genomic_DNA"/>
</dbReference>
<gene>
    <name evidence="3" type="ORF">NIES2119_05470</name>
</gene>
<dbReference type="PANTHER" id="PTHR44688:SF16">
    <property type="entry name" value="DNA-BINDING TRANSCRIPTIONAL ACTIVATOR DEVR_DOSR"/>
    <property type="match status" value="1"/>
</dbReference>
<dbReference type="SUPFAM" id="SSF52172">
    <property type="entry name" value="CheY-like"/>
    <property type="match status" value="1"/>
</dbReference>
<dbReference type="InterPro" id="IPR011006">
    <property type="entry name" value="CheY-like_superfamily"/>
</dbReference>
<dbReference type="RefSeq" id="WP_073592427.1">
    <property type="nucleotide sequence ID" value="NZ_MRCE01000004.1"/>
</dbReference>
<dbReference type="SUPFAM" id="SSF46894">
    <property type="entry name" value="C-terminal effector domain of the bipartite response regulators"/>
    <property type="match status" value="1"/>
</dbReference>
<dbReference type="Gene3D" id="3.40.50.2300">
    <property type="match status" value="1"/>
</dbReference>
<dbReference type="STRING" id="454136.NIES2119_05470"/>
<evidence type="ECO:0000259" key="2">
    <source>
        <dbReference type="Pfam" id="PF08280"/>
    </source>
</evidence>
<sequence length="220" mass="25233">MEFKPPLFVILEDHPEVAQNNCLFLQKLEPEAIFEITQTHAEVLARLQLETPNLVIIDLLFGTSTGEQSAQASLDLLQRIFQDYPMLNILIYTSEYGYLKPLTKSISRHQGGFVVVSKLERRKAFLEGVRHALDGKLEVPRELRYEIDLDDREIQVLILLSRESLTDKAIANRLNLSLKTIQNCVQRLKAKLSIDYLDENNTSTRVALCMEAVRRKLIVL</sequence>
<dbReference type="OrthoDB" id="495017at2"/>
<dbReference type="InterPro" id="IPR013199">
    <property type="entry name" value="HTH_Mga_DNA-bd_dom"/>
</dbReference>
<proteinExistence type="predicted"/>